<proteinExistence type="predicted"/>
<dbReference type="AlphaFoldDB" id="A0A5P1E0I6"/>
<dbReference type="Proteomes" id="UP000243459">
    <property type="component" value="Chromosome 10"/>
</dbReference>
<name>A0A5P1E0I6_ASPOF</name>
<evidence type="ECO:0000313" key="2">
    <source>
        <dbReference type="Proteomes" id="UP000243459"/>
    </source>
</evidence>
<reference evidence="2" key="1">
    <citation type="journal article" date="2017" name="Nat. Commun.">
        <title>The asparagus genome sheds light on the origin and evolution of a young Y chromosome.</title>
        <authorList>
            <person name="Harkess A."/>
            <person name="Zhou J."/>
            <person name="Xu C."/>
            <person name="Bowers J.E."/>
            <person name="Van der Hulst R."/>
            <person name="Ayyampalayam S."/>
            <person name="Mercati F."/>
            <person name="Riccardi P."/>
            <person name="McKain M.R."/>
            <person name="Kakrana A."/>
            <person name="Tang H."/>
            <person name="Ray J."/>
            <person name="Groenendijk J."/>
            <person name="Arikit S."/>
            <person name="Mathioni S.M."/>
            <person name="Nakano M."/>
            <person name="Shan H."/>
            <person name="Telgmann-Rauber A."/>
            <person name="Kanno A."/>
            <person name="Yue Z."/>
            <person name="Chen H."/>
            <person name="Li W."/>
            <person name="Chen Y."/>
            <person name="Xu X."/>
            <person name="Zhang Y."/>
            <person name="Luo S."/>
            <person name="Chen H."/>
            <person name="Gao J."/>
            <person name="Mao Z."/>
            <person name="Pires J.C."/>
            <person name="Luo M."/>
            <person name="Kudrna D."/>
            <person name="Wing R.A."/>
            <person name="Meyers B.C."/>
            <person name="Yi K."/>
            <person name="Kong H."/>
            <person name="Lavrijsen P."/>
            <person name="Sunseri F."/>
            <person name="Falavigna A."/>
            <person name="Ye Y."/>
            <person name="Leebens-Mack J.H."/>
            <person name="Chen G."/>
        </authorList>
    </citation>
    <scope>NUCLEOTIDE SEQUENCE [LARGE SCALE GENOMIC DNA]</scope>
    <source>
        <strain evidence="2">cv. DH0086</strain>
    </source>
</reference>
<dbReference type="Gramene" id="ONK56100">
    <property type="protein sequence ID" value="ONK56100"/>
    <property type="gene ID" value="A4U43_C10F4130"/>
</dbReference>
<sequence>MLDDEERRGLRVCDSEELEKECRLIGMRSWRGGMLELEKEVPRRLLSYPMFDTVVEKSKQTTIYSVGFADNSVYVC</sequence>
<gene>
    <name evidence="1" type="ORF">A4U43_C10F4130</name>
</gene>
<accession>A0A5P1E0I6</accession>
<keyword evidence="2" id="KW-1185">Reference proteome</keyword>
<evidence type="ECO:0000313" key="1">
    <source>
        <dbReference type="EMBL" id="ONK56100.1"/>
    </source>
</evidence>
<organism evidence="1 2">
    <name type="scientific">Asparagus officinalis</name>
    <name type="common">Garden asparagus</name>
    <dbReference type="NCBI Taxonomy" id="4686"/>
    <lineage>
        <taxon>Eukaryota</taxon>
        <taxon>Viridiplantae</taxon>
        <taxon>Streptophyta</taxon>
        <taxon>Embryophyta</taxon>
        <taxon>Tracheophyta</taxon>
        <taxon>Spermatophyta</taxon>
        <taxon>Magnoliopsida</taxon>
        <taxon>Liliopsida</taxon>
        <taxon>Asparagales</taxon>
        <taxon>Asparagaceae</taxon>
        <taxon>Asparagoideae</taxon>
        <taxon>Asparagus</taxon>
    </lineage>
</organism>
<dbReference type="EMBL" id="CM007390">
    <property type="protein sequence ID" value="ONK56100.1"/>
    <property type="molecule type" value="Genomic_DNA"/>
</dbReference>
<protein>
    <submittedName>
        <fullName evidence="1">Uncharacterized protein</fullName>
    </submittedName>
</protein>